<dbReference type="Gene3D" id="3.40.50.720">
    <property type="entry name" value="NAD(P)-binding Rossmann-like Domain"/>
    <property type="match status" value="1"/>
</dbReference>
<dbReference type="PANTHER" id="PTHR42760:SF37">
    <property type="entry name" value="CLAVALDEHYDE DEHYDROGENASE"/>
    <property type="match status" value="1"/>
</dbReference>
<dbReference type="AlphaFoldDB" id="A0A2J6T0Y5"/>
<keyword evidence="2" id="KW-0560">Oxidoreductase</keyword>
<dbReference type="InterPro" id="IPR036291">
    <property type="entry name" value="NAD(P)-bd_dom_sf"/>
</dbReference>
<dbReference type="PRINTS" id="PR00081">
    <property type="entry name" value="GDHRDH"/>
</dbReference>
<dbReference type="InParanoid" id="A0A2J6T0Y5"/>
<gene>
    <name evidence="4" type="ORF">K444DRAFT_616534</name>
</gene>
<dbReference type="RefSeq" id="XP_024733588.1">
    <property type="nucleotide sequence ID" value="XM_024880941.1"/>
</dbReference>
<organism evidence="4 5">
    <name type="scientific">Hyaloscypha bicolor E</name>
    <dbReference type="NCBI Taxonomy" id="1095630"/>
    <lineage>
        <taxon>Eukaryota</taxon>
        <taxon>Fungi</taxon>
        <taxon>Dikarya</taxon>
        <taxon>Ascomycota</taxon>
        <taxon>Pezizomycotina</taxon>
        <taxon>Leotiomycetes</taxon>
        <taxon>Helotiales</taxon>
        <taxon>Hyaloscyphaceae</taxon>
        <taxon>Hyaloscypha</taxon>
        <taxon>Hyaloscypha bicolor</taxon>
    </lineage>
</organism>
<dbReference type="Proteomes" id="UP000235371">
    <property type="component" value="Unassembled WGS sequence"/>
</dbReference>
<name>A0A2J6T0Y5_9HELO</name>
<dbReference type="GO" id="GO:0016616">
    <property type="term" value="F:oxidoreductase activity, acting on the CH-OH group of donors, NAD or NADP as acceptor"/>
    <property type="evidence" value="ECO:0007669"/>
    <property type="project" value="TreeGrafter"/>
</dbReference>
<evidence type="ECO:0000313" key="4">
    <source>
        <dbReference type="EMBL" id="PMD56684.1"/>
    </source>
</evidence>
<dbReference type="GeneID" id="36589018"/>
<protein>
    <submittedName>
        <fullName evidence="4">Putative short-chain type dehydrogenase</fullName>
    </submittedName>
</protein>
<comment type="similarity">
    <text evidence="1 3">Belongs to the short-chain dehydrogenases/reductases (SDR) family.</text>
</comment>
<dbReference type="OrthoDB" id="1933717at2759"/>
<evidence type="ECO:0000256" key="1">
    <source>
        <dbReference type="ARBA" id="ARBA00006484"/>
    </source>
</evidence>
<keyword evidence="5" id="KW-1185">Reference proteome</keyword>
<evidence type="ECO:0000256" key="3">
    <source>
        <dbReference type="RuleBase" id="RU000363"/>
    </source>
</evidence>
<proteinExistence type="inferred from homology"/>
<dbReference type="EMBL" id="KZ613848">
    <property type="protein sequence ID" value="PMD56684.1"/>
    <property type="molecule type" value="Genomic_DNA"/>
</dbReference>
<evidence type="ECO:0000313" key="5">
    <source>
        <dbReference type="Proteomes" id="UP000235371"/>
    </source>
</evidence>
<sequence length="304" mass="32835">MPPPQGTPNMLEGPGDYTVTSEVHNDTYPAISSISNPSPLNKSVFVVGASRGIGLAIATSFAQAGASHIALGARSSLESLKNALLAAAAKAKRLEPKILCVKLDITSQQSTEEAAKLVEKEFGKLDILINNAGVIGGMNLIADTDPEVWWHTWNVNVRGPYLVTRAFLPLMLKGGDKTIISTSSVGAHLTSRTLSDYQPSKLAVLRFTQFVSEEYKDKGVLAFCIHPGNIPTDMMGGPEGVPDRLKPVFTETAELSADTIVYLVGEKRDWLAGRYINCTWDMPELMAQKDGIVKGDKLKVRLVI</sequence>
<dbReference type="CDD" id="cd05233">
    <property type="entry name" value="SDR_c"/>
    <property type="match status" value="1"/>
</dbReference>
<dbReference type="Pfam" id="PF00106">
    <property type="entry name" value="adh_short"/>
    <property type="match status" value="1"/>
</dbReference>
<evidence type="ECO:0000256" key="2">
    <source>
        <dbReference type="ARBA" id="ARBA00023002"/>
    </source>
</evidence>
<dbReference type="PANTHER" id="PTHR42760">
    <property type="entry name" value="SHORT-CHAIN DEHYDROGENASES/REDUCTASES FAMILY MEMBER"/>
    <property type="match status" value="1"/>
</dbReference>
<dbReference type="InterPro" id="IPR002347">
    <property type="entry name" value="SDR_fam"/>
</dbReference>
<dbReference type="PRINTS" id="PR00080">
    <property type="entry name" value="SDRFAMILY"/>
</dbReference>
<dbReference type="SUPFAM" id="SSF51735">
    <property type="entry name" value="NAD(P)-binding Rossmann-fold domains"/>
    <property type="match status" value="1"/>
</dbReference>
<accession>A0A2J6T0Y5</accession>
<reference evidence="4 5" key="1">
    <citation type="submission" date="2016-04" db="EMBL/GenBank/DDBJ databases">
        <title>A degradative enzymes factory behind the ericoid mycorrhizal symbiosis.</title>
        <authorList>
            <consortium name="DOE Joint Genome Institute"/>
            <person name="Martino E."/>
            <person name="Morin E."/>
            <person name="Grelet G."/>
            <person name="Kuo A."/>
            <person name="Kohler A."/>
            <person name="Daghino S."/>
            <person name="Barry K."/>
            <person name="Choi C."/>
            <person name="Cichocki N."/>
            <person name="Clum A."/>
            <person name="Copeland A."/>
            <person name="Hainaut M."/>
            <person name="Haridas S."/>
            <person name="Labutti K."/>
            <person name="Lindquist E."/>
            <person name="Lipzen A."/>
            <person name="Khouja H.-R."/>
            <person name="Murat C."/>
            <person name="Ohm R."/>
            <person name="Olson A."/>
            <person name="Spatafora J."/>
            <person name="Veneault-Fourrey C."/>
            <person name="Henrissat B."/>
            <person name="Grigoriev I."/>
            <person name="Martin F."/>
            <person name="Perotto S."/>
        </authorList>
    </citation>
    <scope>NUCLEOTIDE SEQUENCE [LARGE SCALE GENOMIC DNA]</scope>
    <source>
        <strain evidence="4 5">E</strain>
    </source>
</reference>